<evidence type="ECO:0000313" key="13">
    <source>
        <dbReference type="Proteomes" id="UP000697710"/>
    </source>
</evidence>
<keyword evidence="8" id="KW-0902">Two-component regulatory system</keyword>
<keyword evidence="10" id="KW-0812">Transmembrane</keyword>
<dbReference type="InterPro" id="IPR036097">
    <property type="entry name" value="HisK_dim/P_sf"/>
</dbReference>
<dbReference type="GO" id="GO:0005524">
    <property type="term" value="F:ATP binding"/>
    <property type="evidence" value="ECO:0007669"/>
    <property type="project" value="UniProtKB-KW"/>
</dbReference>
<evidence type="ECO:0000256" key="8">
    <source>
        <dbReference type="ARBA" id="ARBA00023012"/>
    </source>
</evidence>
<dbReference type="InterPro" id="IPR036890">
    <property type="entry name" value="HATPase_C_sf"/>
</dbReference>
<feature type="transmembrane region" description="Helical" evidence="10">
    <location>
        <begin position="126"/>
        <end position="148"/>
    </location>
</feature>
<dbReference type="InterPro" id="IPR004358">
    <property type="entry name" value="Sig_transdc_His_kin-like_C"/>
</dbReference>
<comment type="catalytic activity">
    <reaction evidence="1">
        <text>ATP + protein L-histidine = ADP + protein N-phospho-L-histidine.</text>
        <dbReference type="EC" id="2.7.13.3"/>
    </reaction>
</comment>
<dbReference type="Gene3D" id="1.10.287.130">
    <property type="match status" value="1"/>
</dbReference>
<dbReference type="InterPro" id="IPR003594">
    <property type="entry name" value="HATPase_dom"/>
</dbReference>
<feature type="region of interest" description="Disordered" evidence="9">
    <location>
        <begin position="482"/>
        <end position="556"/>
    </location>
</feature>
<dbReference type="Proteomes" id="UP000697710">
    <property type="component" value="Unassembled WGS sequence"/>
</dbReference>
<keyword evidence="5" id="KW-0547">Nucleotide-binding</keyword>
<keyword evidence="4" id="KW-0808">Transferase</keyword>
<name>A0A956LXF9_UNCEI</name>
<dbReference type="SMART" id="SM00388">
    <property type="entry name" value="HisKA"/>
    <property type="match status" value="1"/>
</dbReference>
<reference evidence="12" key="2">
    <citation type="journal article" date="2021" name="Microbiome">
        <title>Successional dynamics and alternative stable states in a saline activated sludge microbial community over 9 years.</title>
        <authorList>
            <person name="Wang Y."/>
            <person name="Ye J."/>
            <person name="Ju F."/>
            <person name="Liu L."/>
            <person name="Boyd J.A."/>
            <person name="Deng Y."/>
            <person name="Parks D.H."/>
            <person name="Jiang X."/>
            <person name="Yin X."/>
            <person name="Woodcroft B.J."/>
            <person name="Tyson G.W."/>
            <person name="Hugenholtz P."/>
            <person name="Polz M.F."/>
            <person name="Zhang T."/>
        </authorList>
    </citation>
    <scope>NUCLEOTIDE SEQUENCE</scope>
    <source>
        <strain evidence="12">HKST-UBA01</strain>
    </source>
</reference>
<dbReference type="Pfam" id="PF20972">
    <property type="entry name" value="MASE9"/>
    <property type="match status" value="1"/>
</dbReference>
<feature type="transmembrane region" description="Helical" evidence="10">
    <location>
        <begin position="208"/>
        <end position="241"/>
    </location>
</feature>
<dbReference type="EC" id="2.7.13.3" evidence="2"/>
<evidence type="ECO:0000256" key="7">
    <source>
        <dbReference type="ARBA" id="ARBA00022840"/>
    </source>
</evidence>
<dbReference type="SUPFAM" id="SSF47384">
    <property type="entry name" value="Homodimeric domain of signal transducing histidine kinase"/>
    <property type="match status" value="1"/>
</dbReference>
<evidence type="ECO:0000256" key="10">
    <source>
        <dbReference type="SAM" id="Phobius"/>
    </source>
</evidence>
<dbReference type="EMBL" id="JAGQHR010000109">
    <property type="protein sequence ID" value="MCA9727103.1"/>
    <property type="molecule type" value="Genomic_DNA"/>
</dbReference>
<keyword evidence="6 12" id="KW-0418">Kinase</keyword>
<dbReference type="PANTHER" id="PTHR43065">
    <property type="entry name" value="SENSOR HISTIDINE KINASE"/>
    <property type="match status" value="1"/>
</dbReference>
<evidence type="ECO:0000259" key="11">
    <source>
        <dbReference type="PROSITE" id="PS50109"/>
    </source>
</evidence>
<reference evidence="12" key="1">
    <citation type="submission" date="2020-04" db="EMBL/GenBank/DDBJ databases">
        <authorList>
            <person name="Zhang T."/>
        </authorList>
    </citation>
    <scope>NUCLEOTIDE SEQUENCE</scope>
    <source>
        <strain evidence="12">HKST-UBA01</strain>
    </source>
</reference>
<accession>A0A956LXF9</accession>
<feature type="transmembrane region" description="Helical" evidence="10">
    <location>
        <begin position="160"/>
        <end position="187"/>
    </location>
</feature>
<dbReference type="InterPro" id="IPR048430">
    <property type="entry name" value="MASE9"/>
</dbReference>
<evidence type="ECO:0000256" key="3">
    <source>
        <dbReference type="ARBA" id="ARBA00022553"/>
    </source>
</evidence>
<evidence type="ECO:0000313" key="12">
    <source>
        <dbReference type="EMBL" id="MCA9727103.1"/>
    </source>
</evidence>
<organism evidence="12 13">
    <name type="scientific">Eiseniibacteriota bacterium</name>
    <dbReference type="NCBI Taxonomy" id="2212470"/>
    <lineage>
        <taxon>Bacteria</taxon>
        <taxon>Candidatus Eiseniibacteriota</taxon>
    </lineage>
</organism>
<dbReference type="PROSITE" id="PS50109">
    <property type="entry name" value="HIS_KIN"/>
    <property type="match status" value="1"/>
</dbReference>
<feature type="transmembrane region" description="Helical" evidence="10">
    <location>
        <begin position="55"/>
        <end position="75"/>
    </location>
</feature>
<evidence type="ECO:0000256" key="1">
    <source>
        <dbReference type="ARBA" id="ARBA00000085"/>
    </source>
</evidence>
<dbReference type="InterPro" id="IPR005467">
    <property type="entry name" value="His_kinase_dom"/>
</dbReference>
<keyword evidence="10" id="KW-1133">Transmembrane helix</keyword>
<evidence type="ECO:0000256" key="9">
    <source>
        <dbReference type="SAM" id="MobiDB-lite"/>
    </source>
</evidence>
<sequence>MELLRATDRGDPPWWARLFPGYADNTRLLTYVISVVASGVVLLSATAILAGPAQLLSVSLLVWFLCNFGAEFLWLETESGEGTDSMALTMNFAVILLLPAPLALWVVALSVLLATRFIQKRDPLKALFGLGQMALTTAVAATLFHLVNREEIDIASFQDFRSICAMLLCAAAYFFVNTFLVTGAMTLQHRVAFWDTWRKNYGYRNNIVSSIALFSFAPMLVLAYLSIGYAGLLLFFLPLLIVKNQNREYLNMRRMMQERVDREKMAERGKLAAGIAHEMNNYLAIMTGRVQLLAARASKHGDDKMRSDADVIREQIEHMRVMAKGLMDFSHRGVRAEPTDVNRFLVRQMDMLRPYPVLKGVEMIPELSPEVGTVDLDQGQIGQVVVNLVKNAAEAIKEWEGATEAPMITLRSLTVKGNKVRIEVVDNGPGMPKAVQEKIFDAFYSTKKDGHGFGLATCKTILGNHRGKIWVESEVGKGTTFVLEIPRTNPDRSARTAENGEGAKSPTAKSASVTGTSTASARASAPAPAVRAEEAGNPPKSDAPPKPASPDGEAAA</sequence>
<keyword evidence="7" id="KW-0067">ATP-binding</keyword>
<keyword evidence="3" id="KW-0597">Phosphoprotein</keyword>
<dbReference type="GO" id="GO:0000155">
    <property type="term" value="F:phosphorelay sensor kinase activity"/>
    <property type="evidence" value="ECO:0007669"/>
    <property type="project" value="InterPro"/>
</dbReference>
<evidence type="ECO:0000256" key="6">
    <source>
        <dbReference type="ARBA" id="ARBA00022777"/>
    </source>
</evidence>
<dbReference type="AlphaFoldDB" id="A0A956LXF9"/>
<dbReference type="PRINTS" id="PR00344">
    <property type="entry name" value="BCTRLSENSOR"/>
</dbReference>
<dbReference type="SUPFAM" id="SSF55874">
    <property type="entry name" value="ATPase domain of HSP90 chaperone/DNA topoisomerase II/histidine kinase"/>
    <property type="match status" value="1"/>
</dbReference>
<feature type="compositionally biased region" description="Low complexity" evidence="9">
    <location>
        <begin position="507"/>
        <end position="540"/>
    </location>
</feature>
<dbReference type="PANTHER" id="PTHR43065:SF10">
    <property type="entry name" value="PEROXIDE STRESS-ACTIVATED HISTIDINE KINASE MAK3"/>
    <property type="match status" value="1"/>
</dbReference>
<dbReference type="CDD" id="cd00075">
    <property type="entry name" value="HATPase"/>
    <property type="match status" value="1"/>
</dbReference>
<protein>
    <recommendedName>
        <fullName evidence="2">histidine kinase</fullName>
        <ecNumber evidence="2">2.7.13.3</ecNumber>
    </recommendedName>
</protein>
<dbReference type="InterPro" id="IPR003661">
    <property type="entry name" value="HisK_dim/P_dom"/>
</dbReference>
<evidence type="ECO:0000256" key="4">
    <source>
        <dbReference type="ARBA" id="ARBA00022679"/>
    </source>
</evidence>
<dbReference type="SMART" id="SM00387">
    <property type="entry name" value="HATPase_c"/>
    <property type="match status" value="1"/>
</dbReference>
<dbReference type="CDD" id="cd00082">
    <property type="entry name" value="HisKA"/>
    <property type="match status" value="1"/>
</dbReference>
<keyword evidence="10" id="KW-0472">Membrane</keyword>
<dbReference type="Gene3D" id="3.30.565.10">
    <property type="entry name" value="Histidine kinase-like ATPase, C-terminal domain"/>
    <property type="match status" value="1"/>
</dbReference>
<feature type="transmembrane region" description="Helical" evidence="10">
    <location>
        <begin position="87"/>
        <end position="114"/>
    </location>
</feature>
<dbReference type="Pfam" id="PF02518">
    <property type="entry name" value="HATPase_c"/>
    <property type="match status" value="1"/>
</dbReference>
<gene>
    <name evidence="12" type="ORF">KC729_05415</name>
</gene>
<feature type="domain" description="Histidine kinase" evidence="11">
    <location>
        <begin position="274"/>
        <end position="489"/>
    </location>
</feature>
<feature type="transmembrane region" description="Helical" evidence="10">
    <location>
        <begin position="28"/>
        <end position="48"/>
    </location>
</feature>
<evidence type="ECO:0000256" key="5">
    <source>
        <dbReference type="ARBA" id="ARBA00022741"/>
    </source>
</evidence>
<evidence type="ECO:0000256" key="2">
    <source>
        <dbReference type="ARBA" id="ARBA00012438"/>
    </source>
</evidence>
<comment type="caution">
    <text evidence="12">The sequence shown here is derived from an EMBL/GenBank/DDBJ whole genome shotgun (WGS) entry which is preliminary data.</text>
</comment>
<proteinExistence type="predicted"/>